<dbReference type="EnsemblMetazoa" id="tetur11g02320.1">
    <property type="protein sequence ID" value="tetur11g02320.1"/>
    <property type="gene ID" value="tetur11g02320"/>
</dbReference>
<evidence type="ECO:0000313" key="3">
    <source>
        <dbReference type="Proteomes" id="UP000015104"/>
    </source>
</evidence>
<keyword evidence="3" id="KW-1185">Reference proteome</keyword>
<accession>T1KGX2</accession>
<organism evidence="2 3">
    <name type="scientific">Tetranychus urticae</name>
    <name type="common">Two-spotted spider mite</name>
    <dbReference type="NCBI Taxonomy" id="32264"/>
    <lineage>
        <taxon>Eukaryota</taxon>
        <taxon>Metazoa</taxon>
        <taxon>Ecdysozoa</taxon>
        <taxon>Arthropoda</taxon>
        <taxon>Chelicerata</taxon>
        <taxon>Arachnida</taxon>
        <taxon>Acari</taxon>
        <taxon>Acariformes</taxon>
        <taxon>Trombidiformes</taxon>
        <taxon>Prostigmata</taxon>
        <taxon>Eleutherengona</taxon>
        <taxon>Raphignathae</taxon>
        <taxon>Tetranychoidea</taxon>
        <taxon>Tetranychidae</taxon>
        <taxon>Tetranychus</taxon>
    </lineage>
</organism>
<reference evidence="3" key="1">
    <citation type="submission" date="2011-08" db="EMBL/GenBank/DDBJ databases">
        <authorList>
            <person name="Rombauts S."/>
        </authorList>
    </citation>
    <scope>NUCLEOTIDE SEQUENCE</scope>
    <source>
        <strain evidence="3">London</strain>
    </source>
</reference>
<sequence length="91" mass="10539">MHINISSCMMNMMNNWKNICADCGGNYTDEELELSLLILMGIMCLFFIILCCQCFSRILHHCRHDDSTNYPYPEKYKSLPPPPYVRSVNGV</sequence>
<evidence type="ECO:0000256" key="1">
    <source>
        <dbReference type="SAM" id="Phobius"/>
    </source>
</evidence>
<keyword evidence="1" id="KW-0472">Membrane</keyword>
<keyword evidence="1" id="KW-0812">Transmembrane</keyword>
<protein>
    <submittedName>
        <fullName evidence="2">Uncharacterized protein</fullName>
    </submittedName>
</protein>
<evidence type="ECO:0000313" key="2">
    <source>
        <dbReference type="EnsemblMetazoa" id="tetur11g02320.1"/>
    </source>
</evidence>
<proteinExistence type="predicted"/>
<dbReference type="HOGENOM" id="CLU_2429902_0_0_1"/>
<feature type="transmembrane region" description="Helical" evidence="1">
    <location>
        <begin position="34"/>
        <end position="55"/>
    </location>
</feature>
<dbReference type="EMBL" id="CAEY01000072">
    <property type="status" value="NOT_ANNOTATED_CDS"/>
    <property type="molecule type" value="Genomic_DNA"/>
</dbReference>
<dbReference type="AlphaFoldDB" id="T1KGX2"/>
<dbReference type="Proteomes" id="UP000015104">
    <property type="component" value="Unassembled WGS sequence"/>
</dbReference>
<name>T1KGX2_TETUR</name>
<keyword evidence="1" id="KW-1133">Transmembrane helix</keyword>
<reference evidence="2" key="2">
    <citation type="submission" date="2015-06" db="UniProtKB">
        <authorList>
            <consortium name="EnsemblMetazoa"/>
        </authorList>
    </citation>
    <scope>IDENTIFICATION</scope>
</reference>